<evidence type="ECO:0000313" key="2">
    <source>
        <dbReference type="EMBL" id="SUZ78626.1"/>
    </source>
</evidence>
<reference evidence="2" key="1">
    <citation type="submission" date="2018-05" db="EMBL/GenBank/DDBJ databases">
        <authorList>
            <person name="Lanie J.A."/>
            <person name="Ng W.-L."/>
            <person name="Kazmierczak K.M."/>
            <person name="Andrzejewski T.M."/>
            <person name="Davidsen T.M."/>
            <person name="Wayne K.J."/>
            <person name="Tettelin H."/>
            <person name="Glass J.I."/>
            <person name="Rusch D."/>
            <person name="Podicherti R."/>
            <person name="Tsui H.-C.T."/>
            <person name="Winkler M.E."/>
        </authorList>
    </citation>
    <scope>NUCLEOTIDE SEQUENCE</scope>
</reference>
<protein>
    <recommendedName>
        <fullName evidence="1">Xylose isomerase-like TIM barrel domain-containing protein</fullName>
    </recommendedName>
</protein>
<organism evidence="2">
    <name type="scientific">marine metagenome</name>
    <dbReference type="NCBI Taxonomy" id="408172"/>
    <lineage>
        <taxon>unclassified sequences</taxon>
        <taxon>metagenomes</taxon>
        <taxon>ecological metagenomes</taxon>
    </lineage>
</organism>
<dbReference type="Gene3D" id="3.20.20.150">
    <property type="entry name" value="Divalent-metal-dependent TIM barrel enzymes"/>
    <property type="match status" value="1"/>
</dbReference>
<dbReference type="AlphaFoldDB" id="A0A381QH42"/>
<dbReference type="PANTHER" id="PTHR12110">
    <property type="entry name" value="HYDROXYPYRUVATE ISOMERASE"/>
    <property type="match status" value="1"/>
</dbReference>
<dbReference type="Pfam" id="PF01261">
    <property type="entry name" value="AP_endonuc_2"/>
    <property type="match status" value="1"/>
</dbReference>
<feature type="domain" description="Xylose isomerase-like TIM barrel" evidence="1">
    <location>
        <begin position="51"/>
        <end position="251"/>
    </location>
</feature>
<dbReference type="PANTHER" id="PTHR12110:SF41">
    <property type="entry name" value="INOSOSE DEHYDRATASE"/>
    <property type="match status" value="1"/>
</dbReference>
<proteinExistence type="predicted"/>
<dbReference type="InterPro" id="IPR050312">
    <property type="entry name" value="IolE/XylAMocC-like"/>
</dbReference>
<dbReference type="EMBL" id="UINC01001360">
    <property type="protein sequence ID" value="SUZ78626.1"/>
    <property type="molecule type" value="Genomic_DNA"/>
</dbReference>
<dbReference type="InterPro" id="IPR036237">
    <property type="entry name" value="Xyl_isomerase-like_sf"/>
</dbReference>
<dbReference type="SUPFAM" id="SSF51658">
    <property type="entry name" value="Xylose isomerase-like"/>
    <property type="match status" value="1"/>
</dbReference>
<dbReference type="InterPro" id="IPR013022">
    <property type="entry name" value="Xyl_isomerase-like_TIM-brl"/>
</dbReference>
<evidence type="ECO:0000259" key="1">
    <source>
        <dbReference type="Pfam" id="PF01261"/>
    </source>
</evidence>
<accession>A0A381QH42</accession>
<sequence length="274" mass="29763">MPAIGFLGSKPGGLSVSGQGLVSGRSLVVEELGVQLYTLRALLSEDVDGTLAQVAEIGYQTVEFAGLYGLSPREMRRILDAVGLRAVSSHAGVSDIRGDWASFLEGAQELGQDFVFVPSIPESERTPEGLRKLAEDFNRAGEMAGSAGLHFGYHNHAWEFVALPDGTIMMDLLLERTEPRLVDWQMDIFWVVDGGGDPMAYLESQTGRVTSVHVKDRTLDGRMVDVGKGVIDFATILPRAEELGMLHAFVEHDTPDAPIESVRYSFNALSALKV</sequence>
<gene>
    <name evidence="2" type="ORF">METZ01_LOCUS31480</name>
</gene>
<name>A0A381QH42_9ZZZZ</name>